<evidence type="ECO:0008006" key="4">
    <source>
        <dbReference type="Google" id="ProtNLM"/>
    </source>
</evidence>
<keyword evidence="1" id="KW-0175">Coiled coil</keyword>
<evidence type="ECO:0000313" key="3">
    <source>
        <dbReference type="Proteomes" id="UP000285405"/>
    </source>
</evidence>
<organism evidence="2 3">
    <name type="scientific">Golovinomyces cichoracearum</name>
    <dbReference type="NCBI Taxonomy" id="62708"/>
    <lineage>
        <taxon>Eukaryota</taxon>
        <taxon>Fungi</taxon>
        <taxon>Dikarya</taxon>
        <taxon>Ascomycota</taxon>
        <taxon>Pezizomycotina</taxon>
        <taxon>Leotiomycetes</taxon>
        <taxon>Erysiphales</taxon>
        <taxon>Erysiphaceae</taxon>
        <taxon>Golovinomyces</taxon>
    </lineage>
</organism>
<feature type="coiled-coil region" evidence="1">
    <location>
        <begin position="283"/>
        <end position="354"/>
    </location>
</feature>
<reference evidence="2 3" key="1">
    <citation type="journal article" date="2018" name="BMC Genomics">
        <title>Comparative genome analyses reveal sequence features reflecting distinct modes of host-adaptation between dicot and monocot powdery mildew.</title>
        <authorList>
            <person name="Wu Y."/>
            <person name="Ma X."/>
            <person name="Pan Z."/>
            <person name="Kale S.D."/>
            <person name="Song Y."/>
            <person name="King H."/>
            <person name="Zhang Q."/>
            <person name="Presley C."/>
            <person name="Deng X."/>
            <person name="Wei C.I."/>
            <person name="Xiao S."/>
        </authorList>
    </citation>
    <scope>NUCLEOTIDE SEQUENCE [LARGE SCALE GENOMIC DNA]</scope>
    <source>
        <strain evidence="2">UCSC1</strain>
    </source>
</reference>
<protein>
    <recommendedName>
        <fullName evidence="4">HAUS augmin-like complex subunit 4</fullName>
    </recommendedName>
</protein>
<gene>
    <name evidence="2" type="ORF">GcC1_034015</name>
</gene>
<proteinExistence type="predicted"/>
<comment type="caution">
    <text evidence="2">The sequence shown here is derived from an EMBL/GenBank/DDBJ whole genome shotgun (WGS) entry which is preliminary data.</text>
</comment>
<accession>A0A420J1M0</accession>
<name>A0A420J1M0_9PEZI</name>
<evidence type="ECO:0000313" key="2">
    <source>
        <dbReference type="EMBL" id="RKF80645.1"/>
    </source>
</evidence>
<sequence length="359" mass="40915">MLQNLMQHSIHFCIMFPPIEDEVLQKNPNFASLHKILTENILNADGTTRAHPRRKERIEVTTALLASQFCASKTYLLRTAPCKLDLSTIKTATSNVTDRASSPSKQLPPELIESIILLSDRLATCSRSKKFSSDTELLENTSQWSSITKLAPKIGSLLSSHFQSQALALCRIENPYDDTLNTQQTIQSLVPRIKARQVENEDKKNKLDLQRLDLVRKVKILLSLYNLASNLVILHLEKIVHGSMALEMKARSEYLCLAAQKLELEAKEKFLRGEKMFYTEAVNNALENYLRSIRKGIESLEERKMDAERSLRVYGLGNPESSTTKVMRSIAENYAELQREIDEVIQDIERLRCKSTSHR</sequence>
<dbReference type="OrthoDB" id="66964at2759"/>
<dbReference type="AlphaFoldDB" id="A0A420J1M0"/>
<evidence type="ECO:0000256" key="1">
    <source>
        <dbReference type="SAM" id="Coils"/>
    </source>
</evidence>
<dbReference type="EMBL" id="MCBR01003437">
    <property type="protein sequence ID" value="RKF80645.1"/>
    <property type="molecule type" value="Genomic_DNA"/>
</dbReference>
<dbReference type="Proteomes" id="UP000285405">
    <property type="component" value="Unassembled WGS sequence"/>
</dbReference>